<dbReference type="RefSeq" id="WP_085284045.1">
    <property type="nucleotide sequence ID" value="NZ_FOBI01000010.1"/>
</dbReference>
<evidence type="ECO:0000313" key="2">
    <source>
        <dbReference type="Proteomes" id="UP000199297"/>
    </source>
</evidence>
<organism evidence="1 2">
    <name type="scientific">Colwellia chukchiensis</name>
    <dbReference type="NCBI Taxonomy" id="641665"/>
    <lineage>
        <taxon>Bacteria</taxon>
        <taxon>Pseudomonadati</taxon>
        <taxon>Pseudomonadota</taxon>
        <taxon>Gammaproteobacteria</taxon>
        <taxon>Alteromonadales</taxon>
        <taxon>Colwelliaceae</taxon>
        <taxon>Colwellia</taxon>
    </lineage>
</organism>
<sequence length="482" mass="55006">MSKYFAGDTKFTAQVKSLLSKVYGCSPLKDSVLERAIDYYQSAASTDHKLNKLNKDIDYLTTVVSTKVDAKQSKLERQRQEFVKQLRFESHERYQHLQQICRDIIELCEGENYAETLRKSAQFLGTIQLLSPTEGNKIAATNERHKPLYKAVLALRLLDEVCLQQLLPDTYITSELAKVSSNDVRALRGENPAAYQGFVDAVKIPVLMAALLQDIGNYHPDAQRIMHGADGKLDKFRTLSTTERKALLQINYRETLTYLLNGIGAGIYLGNCKTERSHFLAAENKKLTFIKRLLKSSINPKLGLGNLLKVPQIYSSIVLSTKASYNYKLLPKVYQALYQNAQRGTCSVAVVEALYQITGDFPQGYGVIYVPYEVDQELRYEYAIVNQLYPEKPNEPKCRMATRHLTFIGFGHDLIIHESHNLYFVATAQAFSTITKERLNEILALLASNYLERKELDLLPRCWHPGEYFASKVHQKLWIRDR</sequence>
<protein>
    <submittedName>
        <fullName evidence="1">Uncharacterized protein</fullName>
    </submittedName>
</protein>
<keyword evidence="2" id="KW-1185">Reference proteome</keyword>
<reference evidence="2" key="1">
    <citation type="submission" date="2016-10" db="EMBL/GenBank/DDBJ databases">
        <authorList>
            <person name="Varghese N."/>
            <person name="Submissions S."/>
        </authorList>
    </citation>
    <scope>NUCLEOTIDE SEQUENCE [LARGE SCALE GENOMIC DNA]</scope>
    <source>
        <strain evidence="2">CGMCC 1.9127</strain>
    </source>
</reference>
<gene>
    <name evidence="1" type="ORF">SAMN05216262_11019</name>
</gene>
<evidence type="ECO:0000313" key="1">
    <source>
        <dbReference type="EMBL" id="SEL38466.1"/>
    </source>
</evidence>
<dbReference type="OrthoDB" id="5751334at2"/>
<dbReference type="EMBL" id="FOBI01000010">
    <property type="protein sequence ID" value="SEL38466.1"/>
    <property type="molecule type" value="Genomic_DNA"/>
</dbReference>
<dbReference type="Proteomes" id="UP000199297">
    <property type="component" value="Unassembled WGS sequence"/>
</dbReference>
<dbReference type="AlphaFoldDB" id="A0A1H7PSA2"/>
<name>A0A1H7PSA2_9GAMM</name>
<accession>A0A1H7PSA2</accession>
<proteinExistence type="predicted"/>